<accession>A0A5C7Y6P0</accession>
<evidence type="ECO:0000256" key="1">
    <source>
        <dbReference type="ARBA" id="ARBA00004196"/>
    </source>
</evidence>
<dbReference type="Gene3D" id="3.40.50.1980">
    <property type="entry name" value="Nitrogenase molybdenum iron protein domain"/>
    <property type="match status" value="2"/>
</dbReference>
<protein>
    <submittedName>
        <fullName evidence="5">ABC transporter substrate-binding protein</fullName>
    </submittedName>
</protein>
<dbReference type="SUPFAM" id="SSF53807">
    <property type="entry name" value="Helical backbone' metal receptor"/>
    <property type="match status" value="1"/>
</dbReference>
<comment type="subcellular location">
    <subcellularLocation>
        <location evidence="1">Cell envelope</location>
    </subcellularLocation>
</comment>
<sequence length="320" mass="32942">METISINVSCRLPEGAFVRNCRFIAAVVLVAAATLSACGNADKNGGAANAGMPTVVASTDVWGSVVQAVAGDHAKVTSIVNSAAADPHSFEASPADAAKIADASLVVYNGGGYDHWVDDVLAAHPGVASVDAYSLLNPGPGEPQPANEHVFYDLDTAKAVATEVGDRLAGADPAHAADYRANAQTFNRGADAVQQIERAMRSTHPGAEVVATEPVAHYLLVTAGLTDKTPPGFASAIEQDTDPAPVDVAAMLDVIKNREVAAVVFNEQTVTPVTKQVQAAAQAAGIPVVGVSETLPAGADYLTWQRDTADRLAAALQQNR</sequence>
<evidence type="ECO:0000313" key="6">
    <source>
        <dbReference type="Proteomes" id="UP000321797"/>
    </source>
</evidence>
<dbReference type="GO" id="GO:0030001">
    <property type="term" value="P:metal ion transport"/>
    <property type="evidence" value="ECO:0007669"/>
    <property type="project" value="InterPro"/>
</dbReference>
<organism evidence="5 6">
    <name type="scientific">Mycolicibacter arupensis</name>
    <dbReference type="NCBI Taxonomy" id="342002"/>
    <lineage>
        <taxon>Bacteria</taxon>
        <taxon>Bacillati</taxon>
        <taxon>Actinomycetota</taxon>
        <taxon>Actinomycetes</taxon>
        <taxon>Mycobacteriales</taxon>
        <taxon>Mycobacteriaceae</taxon>
        <taxon>Mycolicibacter</taxon>
    </lineage>
</organism>
<evidence type="ECO:0000256" key="4">
    <source>
        <dbReference type="ARBA" id="ARBA00022729"/>
    </source>
</evidence>
<dbReference type="PANTHER" id="PTHR42953">
    <property type="entry name" value="HIGH-AFFINITY ZINC UPTAKE SYSTEM PROTEIN ZNUA-RELATED"/>
    <property type="match status" value="1"/>
</dbReference>
<dbReference type="PANTHER" id="PTHR42953:SF1">
    <property type="entry name" value="METAL-BINDING PROTEIN HI_0362-RELATED"/>
    <property type="match status" value="1"/>
</dbReference>
<keyword evidence="2" id="KW-0813">Transport</keyword>
<dbReference type="EMBL" id="SSGD01000036">
    <property type="protein sequence ID" value="TXI57510.1"/>
    <property type="molecule type" value="Genomic_DNA"/>
</dbReference>
<evidence type="ECO:0000313" key="5">
    <source>
        <dbReference type="EMBL" id="TXI57510.1"/>
    </source>
</evidence>
<dbReference type="GO" id="GO:0046872">
    <property type="term" value="F:metal ion binding"/>
    <property type="evidence" value="ECO:0007669"/>
    <property type="project" value="UniProtKB-KW"/>
</dbReference>
<dbReference type="InterPro" id="IPR006127">
    <property type="entry name" value="ZnuA-like"/>
</dbReference>
<dbReference type="GO" id="GO:0030313">
    <property type="term" value="C:cell envelope"/>
    <property type="evidence" value="ECO:0007669"/>
    <property type="project" value="UniProtKB-SubCell"/>
</dbReference>
<keyword evidence="3" id="KW-0479">Metal-binding</keyword>
<reference evidence="5 6" key="1">
    <citation type="submission" date="2018-09" db="EMBL/GenBank/DDBJ databases">
        <title>Metagenome Assembled Genomes from an Advanced Water Purification Facility.</title>
        <authorList>
            <person name="Stamps B.W."/>
            <person name="Spear J.R."/>
        </authorList>
    </citation>
    <scope>NUCLEOTIDE SEQUENCE [LARGE SCALE GENOMIC DNA]</scope>
    <source>
        <strain evidence="5">Bin_29_2</strain>
    </source>
</reference>
<keyword evidence="4" id="KW-0732">Signal</keyword>
<dbReference type="AlphaFoldDB" id="A0A5C7Y6P0"/>
<evidence type="ECO:0000256" key="2">
    <source>
        <dbReference type="ARBA" id="ARBA00022448"/>
    </source>
</evidence>
<evidence type="ECO:0000256" key="3">
    <source>
        <dbReference type="ARBA" id="ARBA00022723"/>
    </source>
</evidence>
<dbReference type="Proteomes" id="UP000321797">
    <property type="component" value="Unassembled WGS sequence"/>
</dbReference>
<name>A0A5C7Y6P0_9MYCO</name>
<dbReference type="InterPro" id="IPR050492">
    <property type="entry name" value="Bact_metal-bind_prot9"/>
</dbReference>
<proteinExistence type="predicted"/>
<dbReference type="Pfam" id="PF01297">
    <property type="entry name" value="ZnuA"/>
    <property type="match status" value="1"/>
</dbReference>
<comment type="caution">
    <text evidence="5">The sequence shown here is derived from an EMBL/GenBank/DDBJ whole genome shotgun (WGS) entry which is preliminary data.</text>
</comment>
<gene>
    <name evidence="5" type="ORF">E6Q54_07600</name>
</gene>